<reference evidence="2" key="1">
    <citation type="submission" date="2016-11" db="EMBL/GenBank/DDBJ databases">
        <title>Draft genome sequence of Anoxybacillus sp. strain 103 isolated from the Qarvajar hot spring in Nagorno-Karabach.</title>
        <authorList>
            <person name="Hovhannisyan P."/>
            <person name="Panosyan H."/>
            <person name="Birkeland N.-K."/>
        </authorList>
    </citation>
    <scope>NUCLEOTIDE SEQUENCE [LARGE SCALE GENOMIC DNA]</scope>
    <source>
        <strain evidence="2">103</strain>
    </source>
</reference>
<accession>A0A1V3FSQ4</accession>
<dbReference type="InterPro" id="IPR023137">
    <property type="entry name" value="BrxA_sf"/>
</dbReference>
<keyword evidence="2" id="KW-1185">Reference proteome</keyword>
<dbReference type="Proteomes" id="UP000188458">
    <property type="component" value="Unassembled WGS sequence"/>
</dbReference>
<comment type="caution">
    <text evidence="1">The sequence shown here is derived from an EMBL/GenBank/DDBJ whole genome shotgun (WGS) entry which is preliminary data.</text>
</comment>
<evidence type="ECO:0000313" key="2">
    <source>
        <dbReference type="Proteomes" id="UP000188458"/>
    </source>
</evidence>
<gene>
    <name evidence="1" type="ORF">BO219_04450</name>
</gene>
<organism evidence="1 2">
    <name type="scientific">Anoxybacillus kestanbolensis</name>
    <dbReference type="NCBI Taxonomy" id="227476"/>
    <lineage>
        <taxon>Bacteria</taxon>
        <taxon>Bacillati</taxon>
        <taxon>Bacillota</taxon>
        <taxon>Bacilli</taxon>
        <taxon>Bacillales</taxon>
        <taxon>Anoxybacillaceae</taxon>
        <taxon>Anoxybacillus</taxon>
    </lineage>
</organism>
<proteinExistence type="predicted"/>
<dbReference type="InterPro" id="IPR014948">
    <property type="entry name" value="BrxA"/>
</dbReference>
<evidence type="ECO:0000313" key="1">
    <source>
        <dbReference type="EMBL" id="OOE04651.1"/>
    </source>
</evidence>
<protein>
    <recommendedName>
        <fullName evidence="3">DUF1819 domain-containing protein</fullName>
    </recommendedName>
</protein>
<dbReference type="AlphaFoldDB" id="A0A1V3FSQ4"/>
<dbReference type="EMBL" id="MQAD01000005">
    <property type="protein sequence ID" value="OOE04651.1"/>
    <property type="molecule type" value="Genomic_DNA"/>
</dbReference>
<dbReference type="Gene3D" id="1.10.3540.10">
    <property type="entry name" value="uncharacterized protein from magnetospirillum magneticum domain"/>
    <property type="match status" value="1"/>
</dbReference>
<dbReference type="Pfam" id="PF08849">
    <property type="entry name" value="BrxA"/>
    <property type="match status" value="1"/>
</dbReference>
<evidence type="ECO:0008006" key="3">
    <source>
        <dbReference type="Google" id="ProtNLM"/>
    </source>
</evidence>
<sequence>MASLGRTKKKIRTKVEKGWDVVLKIYSGGFTAEHLYRNEMKIVVDLQLQGLSREEIKAKIFEENLFHCRSEAAMKDLFPRVYRRTEFFDRQLKFFLLNGSRSDQNALLLYGFLKYFKFPRDFVLEVVHYHMKKFKTTVTEGNIHTFFEEKEQQYEQVRNWTDKTKYKLKQVMLKILVDAELLAKNGDEYEIKPIPLSKELREYAERNESYRDLLLLTLNE</sequence>
<name>A0A1V3FSQ4_9BACL</name>